<proteinExistence type="predicted"/>
<dbReference type="EMBL" id="GBHO01035955">
    <property type="protein sequence ID" value="JAG07649.1"/>
    <property type="molecule type" value="Transcribed_RNA"/>
</dbReference>
<evidence type="ECO:0000256" key="2">
    <source>
        <dbReference type="SAM" id="MobiDB-lite"/>
    </source>
</evidence>
<organism evidence="4">
    <name type="scientific">Lygus hesperus</name>
    <name type="common">Western plant bug</name>
    <dbReference type="NCBI Taxonomy" id="30085"/>
    <lineage>
        <taxon>Eukaryota</taxon>
        <taxon>Metazoa</taxon>
        <taxon>Ecdysozoa</taxon>
        <taxon>Arthropoda</taxon>
        <taxon>Hexapoda</taxon>
        <taxon>Insecta</taxon>
        <taxon>Pterygota</taxon>
        <taxon>Neoptera</taxon>
        <taxon>Paraneoptera</taxon>
        <taxon>Hemiptera</taxon>
        <taxon>Heteroptera</taxon>
        <taxon>Panheteroptera</taxon>
        <taxon>Cimicomorpha</taxon>
        <taxon>Miridae</taxon>
        <taxon>Mirini</taxon>
        <taxon>Lygus</taxon>
    </lineage>
</organism>
<protein>
    <submittedName>
        <fullName evidence="4">Uncharacterized protein</fullName>
    </submittedName>
</protein>
<reference evidence="4" key="2">
    <citation type="submission" date="2014-07" db="EMBL/GenBank/DDBJ databases">
        <authorList>
            <person name="Hull J."/>
        </authorList>
    </citation>
    <scope>NUCLEOTIDE SEQUENCE</scope>
</reference>
<dbReference type="EMBL" id="GBHO01013669">
    <property type="protein sequence ID" value="JAG29935.1"/>
    <property type="molecule type" value="Transcribed_RNA"/>
</dbReference>
<feature type="coiled-coil region" evidence="1">
    <location>
        <begin position="5"/>
        <end position="247"/>
    </location>
</feature>
<evidence type="ECO:0000313" key="4">
    <source>
        <dbReference type="EMBL" id="JAG29935.1"/>
    </source>
</evidence>
<evidence type="ECO:0000313" key="3">
    <source>
        <dbReference type="EMBL" id="JAG07649.1"/>
    </source>
</evidence>
<gene>
    <name evidence="3" type="ORF">CM83_31245</name>
    <name evidence="4" type="ORF">CM83_31249</name>
</gene>
<evidence type="ECO:0000313" key="5">
    <source>
        <dbReference type="EMBL" id="JAG48402.1"/>
    </source>
</evidence>
<dbReference type="EMBL" id="GBRD01017425">
    <property type="protein sequence ID" value="JAG48402.1"/>
    <property type="molecule type" value="Transcribed_RNA"/>
</dbReference>
<accession>A0A0A9YK74</accession>
<reference evidence="4" key="1">
    <citation type="journal article" date="2014" name="PLoS ONE">
        <title>Transcriptome-Based Identification of ABC Transporters in the Western Tarnished Plant Bug Lygus hesperus.</title>
        <authorList>
            <person name="Hull J.J."/>
            <person name="Chaney K."/>
            <person name="Geib S.M."/>
            <person name="Fabrick J.A."/>
            <person name="Brent C.S."/>
            <person name="Walsh D."/>
            <person name="Lavine L.C."/>
        </authorList>
    </citation>
    <scope>NUCLEOTIDE SEQUENCE</scope>
</reference>
<evidence type="ECO:0000256" key="1">
    <source>
        <dbReference type="SAM" id="Coils"/>
    </source>
</evidence>
<dbReference type="Gene3D" id="1.10.287.1490">
    <property type="match status" value="1"/>
</dbReference>
<keyword evidence="1" id="KW-0175">Coiled coil</keyword>
<sequence>MHEQTQRYKMGIKRKEAEIKEKEEKIEKLTTTLGKYKNSITIDQKNALEQELLNLQKRVDISHIREQDLQETVDYLRKQVKTLEQTVEQKDVEAAELDADLELMGRTREGMQKEKEKMKKIMMQTEAMVSTANAEREEYARLYDTSKGIIEDLRRQFSEKIAEAEQMTQKASGSEQTINDLRKNYNDLANEYESLYDMYMDCFKQLTIHRDTNHELATGIEELFKENEDYEENEKLLKRKLNIMKVRISANERRFAELSGDYDDQIKMVEKLRNQLRKLNWLEEGHELRGITGDDKEEFGKSEADEAQCDELQKLTKDVHKYKEDLMKKSATKATKVFSPSHTKAKEPGQRTSPQRTTKAESDESLSGN</sequence>
<feature type="region of interest" description="Disordered" evidence="2">
    <location>
        <begin position="329"/>
        <end position="369"/>
    </location>
</feature>
<dbReference type="AlphaFoldDB" id="A0A0A9YK74"/>
<name>A0A0A9YK74_LYGHE</name>
<dbReference type="EMBL" id="GBRD01005813">
    <property type="protein sequence ID" value="JAG60008.1"/>
    <property type="molecule type" value="Transcribed_RNA"/>
</dbReference>
<reference evidence="5" key="3">
    <citation type="submission" date="2014-09" db="EMBL/GenBank/DDBJ databases">
        <authorList>
            <person name="Magalhaes I.L.F."/>
            <person name="Oliveira U."/>
            <person name="Santos F.R."/>
            <person name="Vidigal T.H.D.A."/>
            <person name="Brescovit A.D."/>
            <person name="Santos A.J."/>
        </authorList>
    </citation>
    <scope>NUCLEOTIDE SEQUENCE</scope>
</reference>